<gene>
    <name evidence="5" type="ORF">ACFYV7_29470</name>
</gene>
<dbReference type="SMART" id="SM00828">
    <property type="entry name" value="PKS_MT"/>
    <property type="match status" value="1"/>
</dbReference>
<dbReference type="InterPro" id="IPR020803">
    <property type="entry name" value="MeTfrase_dom"/>
</dbReference>
<dbReference type="PANTHER" id="PTHR44068:SF11">
    <property type="entry name" value="GERANYL DIPHOSPHATE 2-C-METHYLTRANSFERASE"/>
    <property type="match status" value="1"/>
</dbReference>
<protein>
    <submittedName>
        <fullName evidence="5">SAM-dependent methyltransferase</fullName>
        <ecNumber evidence="5">2.1.1.-</ecNumber>
    </submittedName>
</protein>
<keyword evidence="6" id="KW-1185">Reference proteome</keyword>
<evidence type="ECO:0000256" key="2">
    <source>
        <dbReference type="ARBA" id="ARBA00022679"/>
    </source>
</evidence>
<dbReference type="Proteomes" id="UP001601948">
    <property type="component" value="Unassembled WGS sequence"/>
</dbReference>
<dbReference type="InterPro" id="IPR013216">
    <property type="entry name" value="Methyltransf_11"/>
</dbReference>
<keyword evidence="1 5" id="KW-0489">Methyltransferase</keyword>
<proteinExistence type="predicted"/>
<keyword evidence="2 5" id="KW-0808">Transferase</keyword>
<dbReference type="GO" id="GO:0032259">
    <property type="term" value="P:methylation"/>
    <property type="evidence" value="ECO:0007669"/>
    <property type="project" value="UniProtKB-KW"/>
</dbReference>
<organism evidence="5 6">
    <name type="scientific">Nocardia suismassiliense</name>
    <dbReference type="NCBI Taxonomy" id="2077092"/>
    <lineage>
        <taxon>Bacteria</taxon>
        <taxon>Bacillati</taxon>
        <taxon>Actinomycetota</taxon>
        <taxon>Actinomycetes</taxon>
        <taxon>Mycobacteriales</taxon>
        <taxon>Nocardiaceae</taxon>
        <taxon>Nocardia</taxon>
    </lineage>
</organism>
<evidence type="ECO:0000259" key="4">
    <source>
        <dbReference type="SMART" id="SM00828"/>
    </source>
</evidence>
<comment type="caution">
    <text evidence="5">The sequence shown here is derived from an EMBL/GenBank/DDBJ whole genome shotgun (WGS) entry which is preliminary data.</text>
</comment>
<dbReference type="PANTHER" id="PTHR44068">
    <property type="entry name" value="ZGC:194242"/>
    <property type="match status" value="1"/>
</dbReference>
<dbReference type="RefSeq" id="WP_387722639.1">
    <property type="nucleotide sequence ID" value="NZ_JBIAPI010000009.1"/>
</dbReference>
<dbReference type="Gene3D" id="3.40.50.150">
    <property type="entry name" value="Vaccinia Virus protein VP39"/>
    <property type="match status" value="1"/>
</dbReference>
<evidence type="ECO:0000313" key="5">
    <source>
        <dbReference type="EMBL" id="MFF3226958.1"/>
    </source>
</evidence>
<dbReference type="EC" id="2.1.1.-" evidence="5"/>
<dbReference type="InterPro" id="IPR050447">
    <property type="entry name" value="Erg6_SMT_methyltransf"/>
</dbReference>
<dbReference type="SUPFAM" id="SSF53335">
    <property type="entry name" value="S-adenosyl-L-methionine-dependent methyltransferases"/>
    <property type="match status" value="1"/>
</dbReference>
<dbReference type="InterPro" id="IPR029063">
    <property type="entry name" value="SAM-dependent_MTases_sf"/>
</dbReference>
<evidence type="ECO:0000256" key="1">
    <source>
        <dbReference type="ARBA" id="ARBA00022603"/>
    </source>
</evidence>
<dbReference type="Pfam" id="PF08241">
    <property type="entry name" value="Methyltransf_11"/>
    <property type="match status" value="1"/>
</dbReference>
<feature type="domain" description="Polyketide synthase-like methyltransferase" evidence="4">
    <location>
        <begin position="31"/>
        <end position="245"/>
    </location>
</feature>
<sequence length="278" mass="29949">MTAAAVAEYYEEASELISADLGGPMHFGYWRDLPDGSTIPDASRRMTELMIEKVAVEAGERVLDVGCGRGQPAVQLAEATGAEVLGIDISPRHVRLASEFAQARSKDDQVRFEVADVTELPYPAASFDGAWMLESFFHMPDQSEVLRQIARVLRPGGKLVIANLVQRTPLTEEQNAKLESLWKVGAVAALLPLDSYPDLLARSGLDTDEVLDISEDSIGPTFAAIRALHAARRRAEAAELNAPADLKDDMDAGMDLFSSTPAIGFAIIVASKPTESPA</sequence>
<evidence type="ECO:0000256" key="3">
    <source>
        <dbReference type="ARBA" id="ARBA00022691"/>
    </source>
</evidence>
<keyword evidence="3" id="KW-0949">S-adenosyl-L-methionine</keyword>
<dbReference type="GO" id="GO:0008168">
    <property type="term" value="F:methyltransferase activity"/>
    <property type="evidence" value="ECO:0007669"/>
    <property type="project" value="UniProtKB-KW"/>
</dbReference>
<evidence type="ECO:0000313" key="6">
    <source>
        <dbReference type="Proteomes" id="UP001601948"/>
    </source>
</evidence>
<dbReference type="CDD" id="cd02440">
    <property type="entry name" value="AdoMet_MTases"/>
    <property type="match status" value="1"/>
</dbReference>
<reference evidence="5 6" key="1">
    <citation type="submission" date="2024-10" db="EMBL/GenBank/DDBJ databases">
        <title>The Natural Products Discovery Center: Release of the First 8490 Sequenced Strains for Exploring Actinobacteria Biosynthetic Diversity.</title>
        <authorList>
            <person name="Kalkreuter E."/>
            <person name="Kautsar S.A."/>
            <person name="Yang D."/>
            <person name="Bader C.D."/>
            <person name="Teijaro C.N."/>
            <person name="Fluegel L."/>
            <person name="Davis C.M."/>
            <person name="Simpson J.R."/>
            <person name="Lauterbach L."/>
            <person name="Steele A.D."/>
            <person name="Gui C."/>
            <person name="Meng S."/>
            <person name="Li G."/>
            <person name="Viehrig K."/>
            <person name="Ye F."/>
            <person name="Su P."/>
            <person name="Kiefer A.F."/>
            <person name="Nichols A."/>
            <person name="Cepeda A.J."/>
            <person name="Yan W."/>
            <person name="Fan B."/>
            <person name="Jiang Y."/>
            <person name="Adhikari A."/>
            <person name="Zheng C.-J."/>
            <person name="Schuster L."/>
            <person name="Cowan T.M."/>
            <person name="Smanski M.J."/>
            <person name="Chevrette M.G."/>
            <person name="De Carvalho L.P.S."/>
            <person name="Shen B."/>
        </authorList>
    </citation>
    <scope>NUCLEOTIDE SEQUENCE [LARGE SCALE GENOMIC DNA]</scope>
    <source>
        <strain evidence="5 6">NPDC003040</strain>
    </source>
</reference>
<name>A0ABW6R0B6_9NOCA</name>
<accession>A0ABW6R0B6</accession>
<dbReference type="EMBL" id="JBIAPI010000009">
    <property type="protein sequence ID" value="MFF3226958.1"/>
    <property type="molecule type" value="Genomic_DNA"/>
</dbReference>